<dbReference type="AlphaFoldDB" id="A0A1H1S2P6"/>
<dbReference type="GO" id="GO:0005886">
    <property type="term" value="C:plasma membrane"/>
    <property type="evidence" value="ECO:0007669"/>
    <property type="project" value="TreeGrafter"/>
</dbReference>
<feature type="active site" description="Proton donor/acceptor" evidence="6">
    <location>
        <position position="269"/>
    </location>
</feature>
<dbReference type="EMBL" id="LT629763">
    <property type="protein sequence ID" value="SDS42153.1"/>
    <property type="molecule type" value="Genomic_DNA"/>
</dbReference>
<feature type="binding site" evidence="8">
    <location>
        <position position="133"/>
    </location>
    <ligand>
        <name>NAD(+)</name>
        <dbReference type="ChEBI" id="CHEBI:57540"/>
    </ligand>
</feature>
<dbReference type="InterPro" id="IPR036291">
    <property type="entry name" value="NAD(P)-bd_dom_sf"/>
</dbReference>
<dbReference type="EC" id="1.4.1.1" evidence="2 5"/>
<comment type="similarity">
    <text evidence="1 5">Belongs to the AlaDH/PNT family.</text>
</comment>
<evidence type="ECO:0000313" key="11">
    <source>
        <dbReference type="EMBL" id="SDS42153.1"/>
    </source>
</evidence>
<dbReference type="CDD" id="cd05305">
    <property type="entry name" value="L-AlaDH"/>
    <property type="match status" value="1"/>
</dbReference>
<evidence type="ECO:0000256" key="5">
    <source>
        <dbReference type="PIRNR" id="PIRNR000183"/>
    </source>
</evidence>
<proteinExistence type="inferred from homology"/>
<organism evidence="11 12">
    <name type="scientific">Halopseudomonas sabulinigri</name>
    <dbReference type="NCBI Taxonomy" id="472181"/>
    <lineage>
        <taxon>Bacteria</taxon>
        <taxon>Pseudomonadati</taxon>
        <taxon>Pseudomonadota</taxon>
        <taxon>Gammaproteobacteria</taxon>
        <taxon>Pseudomonadales</taxon>
        <taxon>Pseudomonadaceae</taxon>
        <taxon>Halopseudomonas</taxon>
    </lineage>
</organism>
<dbReference type="PANTHER" id="PTHR42795:SF1">
    <property type="entry name" value="ALANINE DEHYDROGENASE"/>
    <property type="match status" value="1"/>
</dbReference>
<feature type="binding site" evidence="8">
    <location>
        <begin position="266"/>
        <end position="269"/>
    </location>
    <ligand>
        <name>NAD(+)</name>
        <dbReference type="ChEBI" id="CHEBI:57540"/>
    </ligand>
</feature>
<name>A0A1H1S2P6_9GAMM</name>
<dbReference type="SMART" id="SM01002">
    <property type="entry name" value="AlaDh_PNT_C"/>
    <property type="match status" value="1"/>
</dbReference>
<dbReference type="SUPFAM" id="SSF51735">
    <property type="entry name" value="NAD(P)-binding Rossmann-fold domains"/>
    <property type="match status" value="1"/>
</dbReference>
<dbReference type="SMART" id="SM01003">
    <property type="entry name" value="AlaDh_PNT_N"/>
    <property type="match status" value="1"/>
</dbReference>
<dbReference type="InterPro" id="IPR008141">
    <property type="entry name" value="Ala_DH"/>
</dbReference>
<feature type="binding site" evidence="8">
    <location>
        <begin position="238"/>
        <end position="239"/>
    </location>
    <ligand>
        <name>NAD(+)</name>
        <dbReference type="ChEBI" id="CHEBI:57540"/>
    </ligand>
</feature>
<evidence type="ECO:0000313" key="12">
    <source>
        <dbReference type="Proteomes" id="UP000243413"/>
    </source>
</evidence>
<sequence length="374" mass="39057">MHIGVPKEIKNHEYRVGLIPHSVRELVRRGHRVFVEHAAGSAIGYSDALYQQAGAELLPVEEVFAQADMLVKVKEPQPEECARLRPGQILFTYLHLAPDRAQTEALLASNAICIAYETVTDAQGRLPLLAPMSEVAGRMAIQAGANCLEKARGGRGVLLGGVPGVPRGKVVILGGGVVGSNALAMAVGLGADVTVLDKSPDALRRLDAQYGNRIHTLYSTGATLEEQLLAADLVIGAVLVPGAAAPKLISAEMIKRMQPGSVLVDVAIDQGGCAQTSSPTTHAEPTYVVDEVVHYCVANMPGAVARTSTQALNNATLPFVLALADKGVKRALADDAHLAQGLNLSGGILCNAEVAQALQLPAQPLSSVIAALPD</sequence>
<comment type="catalytic activity">
    <reaction evidence="5">
        <text>L-alanine + NAD(+) + H2O = pyruvate + NH4(+) + NADH + H(+)</text>
        <dbReference type="Rhea" id="RHEA:18405"/>
        <dbReference type="ChEBI" id="CHEBI:15361"/>
        <dbReference type="ChEBI" id="CHEBI:15377"/>
        <dbReference type="ChEBI" id="CHEBI:15378"/>
        <dbReference type="ChEBI" id="CHEBI:28938"/>
        <dbReference type="ChEBI" id="CHEBI:57540"/>
        <dbReference type="ChEBI" id="CHEBI:57945"/>
        <dbReference type="ChEBI" id="CHEBI:57972"/>
        <dbReference type="EC" id="1.4.1.1"/>
    </reaction>
</comment>
<dbReference type="NCBIfam" id="TIGR00518">
    <property type="entry name" value="alaDH"/>
    <property type="match status" value="1"/>
</dbReference>
<dbReference type="Pfam" id="PF01262">
    <property type="entry name" value="AlaDh_PNT_C"/>
    <property type="match status" value="1"/>
</dbReference>
<dbReference type="InterPro" id="IPR007886">
    <property type="entry name" value="AlaDH/PNT_N"/>
</dbReference>
<evidence type="ECO:0000256" key="2">
    <source>
        <dbReference type="ARBA" id="ARBA00012897"/>
    </source>
</evidence>
<feature type="domain" description="Alanine dehydrogenase/pyridine nucleotide transhydrogenase NAD(H)-binding" evidence="9">
    <location>
        <begin position="148"/>
        <end position="296"/>
    </location>
</feature>
<evidence type="ECO:0000256" key="3">
    <source>
        <dbReference type="ARBA" id="ARBA00023002"/>
    </source>
</evidence>
<dbReference type="FunFam" id="3.40.50.720:FF:000049">
    <property type="entry name" value="Alanine dehydrogenase"/>
    <property type="match status" value="1"/>
</dbReference>
<keyword evidence="3 5" id="KW-0560">Oxidoreductase</keyword>
<evidence type="ECO:0000256" key="4">
    <source>
        <dbReference type="ARBA" id="ARBA00023027"/>
    </source>
</evidence>
<feature type="binding site" evidence="7">
    <location>
        <position position="15"/>
    </location>
    <ligand>
        <name>substrate</name>
    </ligand>
</feature>
<dbReference type="RefSeq" id="WP_092285993.1">
    <property type="nucleotide sequence ID" value="NZ_LT629763.1"/>
</dbReference>
<dbReference type="Pfam" id="PF05222">
    <property type="entry name" value="AlaDh_PNT_N"/>
    <property type="match status" value="1"/>
</dbReference>
<evidence type="ECO:0000256" key="6">
    <source>
        <dbReference type="PIRSR" id="PIRSR000183-1"/>
    </source>
</evidence>
<dbReference type="STRING" id="472181.SAMN05216271_1885"/>
<evidence type="ECO:0000256" key="1">
    <source>
        <dbReference type="ARBA" id="ARBA00005689"/>
    </source>
</evidence>
<gene>
    <name evidence="11" type="ORF">SAMN05216271_1885</name>
</gene>
<dbReference type="PROSITE" id="PS00837">
    <property type="entry name" value="ALADH_PNT_2"/>
    <property type="match status" value="1"/>
</dbReference>
<feature type="domain" description="Alanine dehydrogenase/pyridine nucleotide transhydrogenase N-terminal" evidence="10">
    <location>
        <begin position="4"/>
        <end position="136"/>
    </location>
</feature>
<feature type="active site" description="Proton donor/acceptor" evidence="6">
    <location>
        <position position="95"/>
    </location>
</feature>
<feature type="binding site" evidence="8">
    <location>
        <begin position="297"/>
        <end position="300"/>
    </location>
    <ligand>
        <name>NAD(+)</name>
        <dbReference type="ChEBI" id="CHEBI:57540"/>
    </ligand>
</feature>
<dbReference type="SUPFAM" id="SSF52283">
    <property type="entry name" value="Formate/glycerate dehydrogenase catalytic domain-like"/>
    <property type="match status" value="1"/>
</dbReference>
<evidence type="ECO:0000256" key="8">
    <source>
        <dbReference type="PIRSR" id="PIRSR000183-3"/>
    </source>
</evidence>
<protein>
    <recommendedName>
        <fullName evidence="2 5">Alanine dehydrogenase</fullName>
        <ecNumber evidence="2 5">1.4.1.1</ecNumber>
    </recommendedName>
</protein>
<keyword evidence="4 5" id="KW-0520">NAD</keyword>
<keyword evidence="8" id="KW-0547">Nucleotide-binding</keyword>
<evidence type="ECO:0000259" key="10">
    <source>
        <dbReference type="SMART" id="SM01003"/>
    </source>
</evidence>
<feature type="binding site" evidence="7">
    <location>
        <position position="74"/>
    </location>
    <ligand>
        <name>substrate</name>
    </ligand>
</feature>
<dbReference type="InterPro" id="IPR008143">
    <property type="entry name" value="Ala_DH/PNT_CS2"/>
</dbReference>
<dbReference type="InterPro" id="IPR007698">
    <property type="entry name" value="AlaDH/PNT_NAD(H)-bd"/>
</dbReference>
<dbReference type="OrthoDB" id="9804592at2"/>
<dbReference type="GO" id="GO:0000286">
    <property type="term" value="F:alanine dehydrogenase activity"/>
    <property type="evidence" value="ECO:0007669"/>
    <property type="project" value="UniProtKB-UniRule"/>
</dbReference>
<dbReference type="Gene3D" id="3.40.50.720">
    <property type="entry name" value="NAD(P)-binding Rossmann-like Domain"/>
    <property type="match status" value="2"/>
</dbReference>
<feature type="binding site" evidence="8">
    <location>
        <position position="219"/>
    </location>
    <ligand>
        <name>NAD(+)</name>
        <dbReference type="ChEBI" id="CHEBI:57540"/>
    </ligand>
</feature>
<dbReference type="PIRSF" id="PIRSF000183">
    <property type="entry name" value="Alanine_dh"/>
    <property type="match status" value="1"/>
</dbReference>
<evidence type="ECO:0000256" key="7">
    <source>
        <dbReference type="PIRSR" id="PIRSR000183-2"/>
    </source>
</evidence>
<feature type="binding site" evidence="8">
    <location>
        <position position="197"/>
    </location>
    <ligand>
        <name>NAD(+)</name>
        <dbReference type="ChEBI" id="CHEBI:57540"/>
    </ligand>
</feature>
<dbReference type="GO" id="GO:0042853">
    <property type="term" value="P:L-alanine catabolic process"/>
    <property type="evidence" value="ECO:0007669"/>
    <property type="project" value="InterPro"/>
</dbReference>
<dbReference type="PANTHER" id="PTHR42795">
    <property type="entry name" value="ALANINE DEHYDROGENASE"/>
    <property type="match status" value="1"/>
</dbReference>
<evidence type="ECO:0000259" key="9">
    <source>
        <dbReference type="SMART" id="SM01002"/>
    </source>
</evidence>
<dbReference type="Proteomes" id="UP000243413">
    <property type="component" value="Chromosome I"/>
</dbReference>
<dbReference type="GO" id="GO:0000166">
    <property type="term" value="F:nucleotide binding"/>
    <property type="evidence" value="ECO:0007669"/>
    <property type="project" value="UniProtKB-KW"/>
</dbReference>
<reference evidence="12" key="1">
    <citation type="submission" date="2016-10" db="EMBL/GenBank/DDBJ databases">
        <authorList>
            <person name="Varghese N."/>
            <person name="Submissions S."/>
        </authorList>
    </citation>
    <scope>NUCLEOTIDE SEQUENCE [LARGE SCALE GENOMIC DNA]</scope>
    <source>
        <strain evidence="12">JCM 14963</strain>
    </source>
</reference>
<accession>A0A1H1S2P6</accession>